<dbReference type="EMBL" id="JAUNZN010000002">
    <property type="protein sequence ID" value="KAK4826593.1"/>
    <property type="molecule type" value="Genomic_DNA"/>
</dbReference>
<dbReference type="Proteomes" id="UP001333110">
    <property type="component" value="Unassembled WGS sequence"/>
</dbReference>
<gene>
    <name evidence="2" type="ORF">QYF61_010355</name>
</gene>
<sequence>MGDFMQSAGERVHSTKLWPKDVTSNEDLLRVNLQQQHFPGALQLPSHLVSLSKPCGATNPQPQYTGAPGTPSHSCSRATMHHHKPPRGGLLHAGWLKFFAINSKGKGFQTATQKRCSIPLIIFVALPLDLLQQVHVFLVLRVPGLDAVLQDLQVLPCRAALNPFMPQPILILGIAPTQAQDLGLGLVELHEVYKAPLLQPVKVPLDGIPSLKCINFTTQLGVISKLADGALNATVSVINKIIEQYSSQCGLLKDTTYQLKVEEKLKEDMRAFPNKVFQASLLRKFEKENYQQWLRIQLEEIHDFWRKASVAPIFRKGGNGHPGNYRPVSCTLVPGKIMEQVILEDTSGHMKKKKMIRNSQHGFTKVLMPSRPSCLLQ</sequence>
<dbReference type="PANTHER" id="PTHR33395">
    <property type="entry name" value="TRANSCRIPTASE, PUTATIVE-RELATED-RELATED"/>
    <property type="match status" value="1"/>
</dbReference>
<dbReference type="GO" id="GO:0031012">
    <property type="term" value="C:extracellular matrix"/>
    <property type="evidence" value="ECO:0007669"/>
    <property type="project" value="TreeGrafter"/>
</dbReference>
<name>A0AAN7SFY1_MYCAM</name>
<feature type="region of interest" description="Disordered" evidence="1">
    <location>
        <begin position="59"/>
        <end position="83"/>
    </location>
</feature>
<reference evidence="2 3" key="1">
    <citation type="journal article" date="2023" name="J. Hered.">
        <title>Chromosome-level genome of the wood stork (Mycteria americana) provides insight into avian chromosome evolution.</title>
        <authorList>
            <person name="Flamio R. Jr."/>
            <person name="Ramstad K.M."/>
        </authorList>
    </citation>
    <scope>NUCLEOTIDE SEQUENCE [LARGE SCALE GENOMIC DNA]</scope>
    <source>
        <strain evidence="2">JAX WOST 10</strain>
    </source>
</reference>
<comment type="caution">
    <text evidence="2">The sequence shown here is derived from an EMBL/GenBank/DDBJ whole genome shotgun (WGS) entry which is preliminary data.</text>
</comment>
<accession>A0AAN7SFY1</accession>
<dbReference type="AlphaFoldDB" id="A0AAN7SFY1"/>
<dbReference type="GO" id="GO:0061343">
    <property type="term" value="P:cell adhesion involved in heart morphogenesis"/>
    <property type="evidence" value="ECO:0007669"/>
    <property type="project" value="TreeGrafter"/>
</dbReference>
<keyword evidence="3" id="KW-1185">Reference proteome</keyword>
<dbReference type="PANTHER" id="PTHR33395:SF22">
    <property type="entry name" value="REVERSE TRANSCRIPTASE DOMAIN-CONTAINING PROTEIN"/>
    <property type="match status" value="1"/>
</dbReference>
<evidence type="ECO:0000313" key="2">
    <source>
        <dbReference type="EMBL" id="KAK4826593.1"/>
    </source>
</evidence>
<dbReference type="GO" id="GO:0007508">
    <property type="term" value="P:larval heart development"/>
    <property type="evidence" value="ECO:0007669"/>
    <property type="project" value="TreeGrafter"/>
</dbReference>
<protein>
    <submittedName>
        <fullName evidence="2">Uncharacterized protein</fullName>
    </submittedName>
</protein>
<evidence type="ECO:0000313" key="3">
    <source>
        <dbReference type="Proteomes" id="UP001333110"/>
    </source>
</evidence>
<evidence type="ECO:0000256" key="1">
    <source>
        <dbReference type="SAM" id="MobiDB-lite"/>
    </source>
</evidence>
<proteinExistence type="predicted"/>
<organism evidence="2 3">
    <name type="scientific">Mycteria americana</name>
    <name type="common">Wood stork</name>
    <dbReference type="NCBI Taxonomy" id="33587"/>
    <lineage>
        <taxon>Eukaryota</taxon>
        <taxon>Metazoa</taxon>
        <taxon>Chordata</taxon>
        <taxon>Craniata</taxon>
        <taxon>Vertebrata</taxon>
        <taxon>Euteleostomi</taxon>
        <taxon>Archelosauria</taxon>
        <taxon>Archosauria</taxon>
        <taxon>Dinosauria</taxon>
        <taxon>Saurischia</taxon>
        <taxon>Theropoda</taxon>
        <taxon>Coelurosauria</taxon>
        <taxon>Aves</taxon>
        <taxon>Neognathae</taxon>
        <taxon>Neoaves</taxon>
        <taxon>Aequornithes</taxon>
        <taxon>Ciconiiformes</taxon>
        <taxon>Ciconiidae</taxon>
        <taxon>Mycteria</taxon>
    </lineage>
</organism>